<dbReference type="HOGENOM" id="CLU_2866313_0_0_11"/>
<keyword evidence="2" id="KW-1185">Reference proteome</keyword>
<evidence type="ECO:0000313" key="2">
    <source>
        <dbReference type="Proteomes" id="UP000013167"/>
    </source>
</evidence>
<accession>N0E0T2</accession>
<evidence type="ECO:0000313" key="1">
    <source>
        <dbReference type="EMBL" id="CCH70497.1"/>
    </source>
</evidence>
<dbReference type="Proteomes" id="UP000013167">
    <property type="component" value="Unassembled WGS sequence"/>
</dbReference>
<sequence>MTRTACLVAAVSANLRLRKSAVALLVSWASAARLRQLRGGLGCSETAPDLLPLVGLTGFEPAAP</sequence>
<dbReference type="EMBL" id="CAIZ01000129">
    <property type="protein sequence ID" value="CCH70497.1"/>
    <property type="molecule type" value="Genomic_DNA"/>
</dbReference>
<reference evidence="1 2" key="1">
    <citation type="journal article" date="2013" name="ISME J.">
        <title>A metabolic model for members of the genus Tetrasphaera involved in enhanced biological phosphorus removal.</title>
        <authorList>
            <person name="Kristiansen R."/>
            <person name="Nguyen H.T.T."/>
            <person name="Saunders A.M."/>
            <person name="Nielsen J.L."/>
            <person name="Wimmer R."/>
            <person name="Le V.Q."/>
            <person name="McIlroy S.J."/>
            <person name="Petrovski S."/>
            <person name="Seviour R.J."/>
            <person name="Calteau A."/>
            <person name="Nielsen K.L."/>
            <person name="Nielsen P.H."/>
        </authorList>
    </citation>
    <scope>NUCLEOTIDE SEQUENCE [LARGE SCALE GENOMIC DNA]</scope>
    <source>
        <strain evidence="1 2">Lp2</strain>
    </source>
</reference>
<name>N0E0T2_9MICO</name>
<protein>
    <submittedName>
        <fullName evidence="1">Uncharacterized protein</fullName>
    </submittedName>
</protein>
<dbReference type="AlphaFoldDB" id="N0E0T2"/>
<organism evidence="1 2">
    <name type="scientific">Phycicoccus elongatus Lp2</name>
    <dbReference type="NCBI Taxonomy" id="1193181"/>
    <lineage>
        <taxon>Bacteria</taxon>
        <taxon>Bacillati</taxon>
        <taxon>Actinomycetota</taxon>
        <taxon>Actinomycetes</taxon>
        <taxon>Micrococcales</taxon>
        <taxon>Intrasporangiaceae</taxon>
        <taxon>Phycicoccus</taxon>
    </lineage>
</organism>
<comment type="caution">
    <text evidence="1">The sequence shown here is derived from an EMBL/GenBank/DDBJ whole genome shotgun (WGS) entry which is preliminary data.</text>
</comment>
<gene>
    <name evidence="1" type="ORF">BN10_590014</name>
</gene>
<proteinExistence type="predicted"/>